<protein>
    <submittedName>
        <fullName evidence="2">DUF4340 domain-containing protein</fullName>
    </submittedName>
</protein>
<evidence type="ECO:0000259" key="1">
    <source>
        <dbReference type="Pfam" id="PF14238"/>
    </source>
</evidence>
<proteinExistence type="predicted"/>
<accession>A0A6N6VRI5</accession>
<gene>
    <name evidence="2" type="ORF">GCL60_13845</name>
</gene>
<keyword evidence="3" id="KW-1185">Reference proteome</keyword>
<reference evidence="2 3" key="1">
    <citation type="submission" date="2019-10" db="EMBL/GenBank/DDBJ databases">
        <title>New species of Slilvanegrellaceae.</title>
        <authorList>
            <person name="Pitt A."/>
            <person name="Hahn M.W."/>
        </authorList>
    </citation>
    <scope>NUCLEOTIDE SEQUENCE [LARGE SCALE GENOMIC DNA]</scope>
    <source>
        <strain evidence="2 3">SP-Ram-0.45-NSY-1</strain>
    </source>
</reference>
<evidence type="ECO:0000313" key="2">
    <source>
        <dbReference type="EMBL" id="KAB8036920.1"/>
    </source>
</evidence>
<dbReference type="AlphaFoldDB" id="A0A6N6VRI5"/>
<evidence type="ECO:0000313" key="3">
    <source>
        <dbReference type="Proteomes" id="UP000437748"/>
    </source>
</evidence>
<dbReference type="InterPro" id="IPR025641">
    <property type="entry name" value="DUF4340"/>
</dbReference>
<dbReference type="Proteomes" id="UP000437748">
    <property type="component" value="Unassembled WGS sequence"/>
</dbReference>
<dbReference type="Pfam" id="PF14238">
    <property type="entry name" value="DUF4340"/>
    <property type="match status" value="1"/>
</dbReference>
<dbReference type="RefSeq" id="WP_153421335.1">
    <property type="nucleotide sequence ID" value="NZ_WFLM01000005.1"/>
</dbReference>
<name>A0A6N6VRI5_9BACT</name>
<dbReference type="OrthoDB" id="5289722at2"/>
<feature type="domain" description="DUF4340" evidence="1">
    <location>
        <begin position="72"/>
        <end position="227"/>
    </location>
</feature>
<comment type="caution">
    <text evidence="2">The sequence shown here is derived from an EMBL/GenBank/DDBJ whole genome shotgun (WGS) entry which is preliminary data.</text>
</comment>
<organism evidence="2 3">
    <name type="scientific">Silvanigrella paludirubra</name>
    <dbReference type="NCBI Taxonomy" id="2499159"/>
    <lineage>
        <taxon>Bacteria</taxon>
        <taxon>Pseudomonadati</taxon>
        <taxon>Bdellovibrionota</taxon>
        <taxon>Oligoflexia</taxon>
        <taxon>Silvanigrellales</taxon>
        <taxon>Silvanigrellaceae</taxon>
        <taxon>Silvanigrella</taxon>
    </lineage>
</organism>
<sequence length="484" mass="54192">MKFSTKVALGLFAIAGLTAIYYGDNYYTQKKEERTKEASYAIYFETKDVLGFKIKNKNGIFNFVRSTNEDPWKLIAPVELSADQDAANNILAAVQQLKTQQEIANTENLLSANDQKLLAPYGLENPNASITIENKSHKESVLLLGSGLELGNKISGIVAPSSIYAKNPAKNKLLVVDSSFAELISNKVLADFRTKRVSDFKGNTVNNINIKYNGEVITAVKENNSWKVVEPTAWPGDANFISDYLSRYQGLLAQKIYERSEVNDNLIEKLNLKNPIATVTFAESPGHILQTFKLGITKEGIYTFIKDGAIAKINLELWPELVPKEKYFKNRSVMLNVSLDNISKITLSNSLSFVKKDNNWYKVSSTTQQPSVSETPNQDAFSFFSNWEFMTADDMILNPTNDQLNSFGITKPLKVFSFEFNESSNLKPIKIIVGNRVPKNEKNVYLKRSDSPTVYIVEAGWLSLLAQLYSVGDPSNTSVKKQME</sequence>
<dbReference type="EMBL" id="WFLM01000005">
    <property type="protein sequence ID" value="KAB8036920.1"/>
    <property type="molecule type" value="Genomic_DNA"/>
</dbReference>